<feature type="domain" description="FHA" evidence="2">
    <location>
        <begin position="25"/>
        <end position="85"/>
    </location>
</feature>
<evidence type="ECO:0000313" key="3">
    <source>
        <dbReference type="EMBL" id="QEF98457.1"/>
    </source>
</evidence>
<feature type="region of interest" description="Disordered" evidence="1">
    <location>
        <begin position="96"/>
        <end position="130"/>
    </location>
</feature>
<dbReference type="SUPFAM" id="SSF49879">
    <property type="entry name" value="SMAD/FHA domain"/>
    <property type="match status" value="1"/>
</dbReference>
<dbReference type="AlphaFoldDB" id="A0A5B9MHA3"/>
<sequence length="325" mass="35043">MRVVVRVTSEINHGRRFWLIPGQSVVVGGDESAEVAFPHSGMMPQQFQLKCDFHRCTLTALAESTCCNGTPVTQTTLSSGDRIEAGQMRFVVEMDAPKPASTGGVSRPKKSPAAKAGVGKSPDARPPRWQIVRSTDKATLLRAHPSEQADGLAAHRSALASIERSDSTRVFRLIPPACQSPDATNDVAPPAEDPPATLFVARHLHGEIQQRLSVSLKPMEQPLSQWPIDGELGTVGWVTQGDDALVLRVLGLAAQGRGATHARANPQWMLCSADAAEVTRLIVDSDDVYLDNLVDGFDLLWAECPDPPQLLVLVNKDCLAQLNPS</sequence>
<reference evidence="3 4" key="1">
    <citation type="submission" date="2019-02" db="EMBL/GenBank/DDBJ databases">
        <title>Planctomycetal bacteria perform biofilm scaping via a novel small molecule.</title>
        <authorList>
            <person name="Jeske O."/>
            <person name="Boedeker C."/>
            <person name="Wiegand S."/>
            <person name="Breitling P."/>
            <person name="Kallscheuer N."/>
            <person name="Jogler M."/>
            <person name="Rohde M."/>
            <person name="Petersen J."/>
            <person name="Medema M.H."/>
            <person name="Surup F."/>
            <person name="Jogler C."/>
        </authorList>
    </citation>
    <scope>NUCLEOTIDE SEQUENCE [LARGE SCALE GENOMIC DNA]</scope>
    <source>
        <strain evidence="3 4">Mal15</strain>
    </source>
</reference>
<dbReference type="Proteomes" id="UP000321353">
    <property type="component" value="Chromosome"/>
</dbReference>
<keyword evidence="4" id="KW-1185">Reference proteome</keyword>
<dbReference type="Pfam" id="PF00498">
    <property type="entry name" value="FHA"/>
    <property type="match status" value="1"/>
</dbReference>
<dbReference type="RefSeq" id="WP_147867983.1">
    <property type="nucleotide sequence ID" value="NZ_CP036264.1"/>
</dbReference>
<protein>
    <recommendedName>
        <fullName evidence="2">FHA domain-containing protein</fullName>
    </recommendedName>
</protein>
<dbReference type="KEGG" id="smam:Mal15_25090"/>
<gene>
    <name evidence="3" type="ORF">Mal15_25090</name>
</gene>
<dbReference type="InterPro" id="IPR000253">
    <property type="entry name" value="FHA_dom"/>
</dbReference>
<dbReference type="EMBL" id="CP036264">
    <property type="protein sequence ID" value="QEF98457.1"/>
    <property type="molecule type" value="Genomic_DNA"/>
</dbReference>
<dbReference type="CDD" id="cd00060">
    <property type="entry name" value="FHA"/>
    <property type="match status" value="1"/>
</dbReference>
<accession>A0A5B9MHA3</accession>
<evidence type="ECO:0000256" key="1">
    <source>
        <dbReference type="SAM" id="MobiDB-lite"/>
    </source>
</evidence>
<evidence type="ECO:0000259" key="2">
    <source>
        <dbReference type="Pfam" id="PF00498"/>
    </source>
</evidence>
<dbReference type="InterPro" id="IPR008984">
    <property type="entry name" value="SMAD_FHA_dom_sf"/>
</dbReference>
<organism evidence="3 4">
    <name type="scientific">Stieleria maiorica</name>
    <dbReference type="NCBI Taxonomy" id="2795974"/>
    <lineage>
        <taxon>Bacteria</taxon>
        <taxon>Pseudomonadati</taxon>
        <taxon>Planctomycetota</taxon>
        <taxon>Planctomycetia</taxon>
        <taxon>Pirellulales</taxon>
        <taxon>Pirellulaceae</taxon>
        <taxon>Stieleria</taxon>
    </lineage>
</organism>
<proteinExistence type="predicted"/>
<name>A0A5B9MHA3_9BACT</name>
<dbReference type="Gene3D" id="2.60.200.20">
    <property type="match status" value="1"/>
</dbReference>
<evidence type="ECO:0000313" key="4">
    <source>
        <dbReference type="Proteomes" id="UP000321353"/>
    </source>
</evidence>